<protein>
    <submittedName>
        <fullName evidence="12">Uncharacterized protein</fullName>
    </submittedName>
</protein>
<keyword evidence="9" id="KW-1208">Phospholipid metabolism</keyword>
<feature type="compositionally biased region" description="Basic and acidic residues" evidence="11">
    <location>
        <begin position="81"/>
        <end position="94"/>
    </location>
</feature>
<keyword evidence="7" id="KW-0472">Membrane</keyword>
<evidence type="ECO:0000256" key="8">
    <source>
        <dbReference type="ARBA" id="ARBA00023209"/>
    </source>
</evidence>
<evidence type="ECO:0000256" key="2">
    <source>
        <dbReference type="ARBA" id="ARBA00022516"/>
    </source>
</evidence>
<dbReference type="InterPro" id="IPR043130">
    <property type="entry name" value="CDP-OH_PTrfase_TM_dom"/>
</dbReference>
<dbReference type="AlphaFoldDB" id="A0ABD3MZI4"/>
<evidence type="ECO:0000256" key="9">
    <source>
        <dbReference type="ARBA" id="ARBA00023264"/>
    </source>
</evidence>
<dbReference type="PANTHER" id="PTHR14269">
    <property type="entry name" value="CDP-DIACYLGLYCEROL--GLYCEROL-3-PHOSPHATE 3-PHOSPHATIDYLTRANSFERASE-RELATED"/>
    <property type="match status" value="1"/>
</dbReference>
<keyword evidence="13" id="KW-1185">Reference proteome</keyword>
<evidence type="ECO:0000256" key="11">
    <source>
        <dbReference type="SAM" id="MobiDB-lite"/>
    </source>
</evidence>
<dbReference type="PANTHER" id="PTHR14269:SF60">
    <property type="entry name" value="CARDIOLIPIN SYNTHASE (CMP-FORMING)"/>
    <property type="match status" value="1"/>
</dbReference>
<keyword evidence="3 10" id="KW-0808">Transferase</keyword>
<evidence type="ECO:0000256" key="4">
    <source>
        <dbReference type="ARBA" id="ARBA00022692"/>
    </source>
</evidence>
<organism evidence="12 13">
    <name type="scientific">Cyclotella atomus</name>
    <dbReference type="NCBI Taxonomy" id="382360"/>
    <lineage>
        <taxon>Eukaryota</taxon>
        <taxon>Sar</taxon>
        <taxon>Stramenopiles</taxon>
        <taxon>Ochrophyta</taxon>
        <taxon>Bacillariophyta</taxon>
        <taxon>Coscinodiscophyceae</taxon>
        <taxon>Thalassiosirophycidae</taxon>
        <taxon>Stephanodiscales</taxon>
        <taxon>Stephanodiscaceae</taxon>
        <taxon>Cyclotella</taxon>
    </lineage>
</organism>
<evidence type="ECO:0000256" key="3">
    <source>
        <dbReference type="ARBA" id="ARBA00022679"/>
    </source>
</evidence>
<keyword evidence="2" id="KW-0444">Lipid biosynthesis</keyword>
<gene>
    <name evidence="12" type="ORF">ACHAWO_004394</name>
</gene>
<dbReference type="GO" id="GO:0008654">
    <property type="term" value="P:phospholipid biosynthetic process"/>
    <property type="evidence" value="ECO:0007669"/>
    <property type="project" value="UniProtKB-KW"/>
</dbReference>
<feature type="region of interest" description="Disordered" evidence="11">
    <location>
        <begin position="79"/>
        <end position="106"/>
    </location>
</feature>
<dbReference type="InterPro" id="IPR050324">
    <property type="entry name" value="CDP-alcohol_PTase-I"/>
</dbReference>
<dbReference type="GO" id="GO:0016740">
    <property type="term" value="F:transferase activity"/>
    <property type="evidence" value="ECO:0007669"/>
    <property type="project" value="UniProtKB-KW"/>
</dbReference>
<dbReference type="Gene3D" id="1.20.120.1760">
    <property type="match status" value="1"/>
</dbReference>
<accession>A0ABD3MZI4</accession>
<comment type="caution">
    <text evidence="12">The sequence shown here is derived from an EMBL/GenBank/DDBJ whole genome shotgun (WGS) entry which is preliminary data.</text>
</comment>
<name>A0ABD3MZI4_9STRA</name>
<dbReference type="InterPro" id="IPR048254">
    <property type="entry name" value="CDP_ALCOHOL_P_TRANSF_CS"/>
</dbReference>
<evidence type="ECO:0000256" key="1">
    <source>
        <dbReference type="ARBA" id="ARBA00004141"/>
    </source>
</evidence>
<keyword evidence="8" id="KW-0594">Phospholipid biosynthesis</keyword>
<evidence type="ECO:0000256" key="6">
    <source>
        <dbReference type="ARBA" id="ARBA00023098"/>
    </source>
</evidence>
<sequence length="367" mass="40620">MNPILRQACKGGTLFPTSRFIIRNIGVPIGRWQSFRPKNELHRLPAQLFSARLIAYHGYQFVIRGSCANDKQVSCRFYGKSSRDDKSNRPENVEVRNGSSINESSRIIEPSPINQRAAKEIIKQLSSPPNILTMSRIIATPYLSYLLVSHYNQKVVLDNTDLGNGTVDSTIIDTTIHANTDVLASIDLSSTPVIALSLFLVMGFTDFLDGYIARRFDYATVLGTYLDPFADKVFISTMSITLWYIDTLPGALVGLWVVRDVGMLSTAYWMVRKETLERNKNNKNDEPVAVMDPTKTPLKVEANFLSKVNTTLQIGLIALGITGEVPSIDVPPELMTSLCWLTAATTIGSSLMYLDGSALLKSGNKDS</sequence>
<evidence type="ECO:0000313" key="12">
    <source>
        <dbReference type="EMBL" id="KAL3767692.1"/>
    </source>
</evidence>
<dbReference type="PROSITE" id="PS00379">
    <property type="entry name" value="CDP_ALCOHOL_P_TRANSF"/>
    <property type="match status" value="1"/>
</dbReference>
<comment type="subcellular location">
    <subcellularLocation>
        <location evidence="1">Membrane</location>
        <topology evidence="1">Multi-pass membrane protein</topology>
    </subcellularLocation>
</comment>
<evidence type="ECO:0000256" key="10">
    <source>
        <dbReference type="RuleBase" id="RU003750"/>
    </source>
</evidence>
<dbReference type="GO" id="GO:0016020">
    <property type="term" value="C:membrane"/>
    <property type="evidence" value="ECO:0007669"/>
    <property type="project" value="UniProtKB-SubCell"/>
</dbReference>
<dbReference type="Proteomes" id="UP001530400">
    <property type="component" value="Unassembled WGS sequence"/>
</dbReference>
<keyword evidence="5" id="KW-1133">Transmembrane helix</keyword>
<keyword evidence="6" id="KW-0443">Lipid metabolism</keyword>
<dbReference type="InterPro" id="IPR000462">
    <property type="entry name" value="CDP-OH_P_trans"/>
</dbReference>
<proteinExistence type="inferred from homology"/>
<keyword evidence="4" id="KW-0812">Transmembrane</keyword>
<comment type="similarity">
    <text evidence="10">Belongs to the CDP-alcohol phosphatidyltransferase class-I family.</text>
</comment>
<dbReference type="Pfam" id="PF01066">
    <property type="entry name" value="CDP-OH_P_transf"/>
    <property type="match status" value="1"/>
</dbReference>
<evidence type="ECO:0000256" key="5">
    <source>
        <dbReference type="ARBA" id="ARBA00022989"/>
    </source>
</evidence>
<evidence type="ECO:0000313" key="13">
    <source>
        <dbReference type="Proteomes" id="UP001530400"/>
    </source>
</evidence>
<dbReference type="EMBL" id="JALLPJ020001360">
    <property type="protein sequence ID" value="KAL3767692.1"/>
    <property type="molecule type" value="Genomic_DNA"/>
</dbReference>
<evidence type="ECO:0000256" key="7">
    <source>
        <dbReference type="ARBA" id="ARBA00023136"/>
    </source>
</evidence>
<reference evidence="12 13" key="1">
    <citation type="submission" date="2024-10" db="EMBL/GenBank/DDBJ databases">
        <title>Updated reference genomes for cyclostephanoid diatoms.</title>
        <authorList>
            <person name="Roberts W.R."/>
            <person name="Alverson A.J."/>
        </authorList>
    </citation>
    <scope>NUCLEOTIDE SEQUENCE [LARGE SCALE GENOMIC DNA]</scope>
    <source>
        <strain evidence="12 13">AJA010-31</strain>
    </source>
</reference>